<dbReference type="AlphaFoldDB" id="A0A8J2TPM5"/>
<sequence>MQRKKIRGERKWKRLFYSLLGFNIAVIFLLLSLIFWPVSPEEERSEIPDLPSSSSEFVIRTTKQNVNNLVNAYLEELLEGSKHRYYIVLDEDVQLVGELPVFSTTVPLNVHFVPFVENGNIVLKQRSISIGQLQLPNKKIMEYMKKYLEVPDWVQILPEREEIYIAVKRMELNSNFTLSAEHIDLEGDHLAFRVKIPYETLELIRKDGN</sequence>
<keyword evidence="1" id="KW-0472">Membrane</keyword>
<evidence type="ECO:0000313" key="2">
    <source>
        <dbReference type="EMBL" id="GFZ85784.1"/>
    </source>
</evidence>
<feature type="transmembrane region" description="Helical" evidence="1">
    <location>
        <begin position="15"/>
        <end position="36"/>
    </location>
</feature>
<organism evidence="2 3">
    <name type="scientific">Compostibacillus humi</name>
    <dbReference type="NCBI Taxonomy" id="1245525"/>
    <lineage>
        <taxon>Bacteria</taxon>
        <taxon>Bacillati</taxon>
        <taxon>Bacillota</taxon>
        <taxon>Bacilli</taxon>
        <taxon>Bacillales</taxon>
        <taxon>Bacillaceae</taxon>
        <taxon>Compostibacillus</taxon>
    </lineage>
</organism>
<dbReference type="EMBL" id="BMEV01000064">
    <property type="protein sequence ID" value="GFZ85784.1"/>
    <property type="molecule type" value="Genomic_DNA"/>
</dbReference>
<evidence type="ECO:0008006" key="4">
    <source>
        <dbReference type="Google" id="ProtNLM"/>
    </source>
</evidence>
<reference evidence="2" key="1">
    <citation type="journal article" date="2014" name="Int. J. Syst. Evol. Microbiol.">
        <title>Complete genome sequence of Corynebacterium casei LMG S-19264T (=DSM 44701T), isolated from a smear-ripened cheese.</title>
        <authorList>
            <consortium name="US DOE Joint Genome Institute (JGI-PGF)"/>
            <person name="Walter F."/>
            <person name="Albersmeier A."/>
            <person name="Kalinowski J."/>
            <person name="Ruckert C."/>
        </authorList>
    </citation>
    <scope>NUCLEOTIDE SEQUENCE</scope>
    <source>
        <strain evidence="2">CGMCC 1.12360</strain>
    </source>
</reference>
<dbReference type="Proteomes" id="UP000602050">
    <property type="component" value="Unassembled WGS sequence"/>
</dbReference>
<comment type="caution">
    <text evidence="2">The sequence shown here is derived from an EMBL/GenBank/DDBJ whole genome shotgun (WGS) entry which is preliminary data.</text>
</comment>
<protein>
    <recommendedName>
        <fullName evidence="4">DUF2140 family protein</fullName>
    </recommendedName>
</protein>
<keyword evidence="1" id="KW-0812">Transmembrane</keyword>
<reference evidence="2" key="2">
    <citation type="submission" date="2020-09" db="EMBL/GenBank/DDBJ databases">
        <authorList>
            <person name="Sun Q."/>
            <person name="Zhou Y."/>
        </authorList>
    </citation>
    <scope>NUCLEOTIDE SEQUENCE</scope>
    <source>
        <strain evidence="2">CGMCC 1.12360</strain>
    </source>
</reference>
<dbReference type="InterPro" id="IPR018672">
    <property type="entry name" value="DUF2140"/>
</dbReference>
<keyword evidence="3" id="KW-1185">Reference proteome</keyword>
<dbReference type="RefSeq" id="WP_229733660.1">
    <property type="nucleotide sequence ID" value="NZ_BMEV01000064.1"/>
</dbReference>
<name>A0A8J2TPM5_9BACI</name>
<gene>
    <name evidence="2" type="primary">ypmS</name>
    <name evidence="2" type="ORF">GCM10010978_27340</name>
</gene>
<evidence type="ECO:0000313" key="3">
    <source>
        <dbReference type="Proteomes" id="UP000602050"/>
    </source>
</evidence>
<keyword evidence="1" id="KW-1133">Transmembrane helix</keyword>
<evidence type="ECO:0000256" key="1">
    <source>
        <dbReference type="SAM" id="Phobius"/>
    </source>
</evidence>
<proteinExistence type="predicted"/>
<accession>A0A8J2TPM5</accession>
<dbReference type="Pfam" id="PF09911">
    <property type="entry name" value="DUF2140"/>
    <property type="match status" value="1"/>
</dbReference>